<evidence type="ECO:0000313" key="3">
    <source>
        <dbReference type="Proteomes" id="UP001177023"/>
    </source>
</evidence>
<keyword evidence="3" id="KW-1185">Reference proteome</keyword>
<accession>A0AA36DFJ0</accession>
<sequence length="181" mass="20869">MSFFPNLPRFGNRPAKDCTLSVHRFLQKICARYEKELDCGARAGISLLFLRPGVLEAPQWRRGGDGINYPEPDEKLRSPKPHTWREKPMGQWCRNVSANVHVQCPRASYAFQYDCCGETMAECCFALMGWVYLLLGCIVVVGISTLTFHLLLHFNLLWPIEKKIELRRMTIIEEKPRLINA</sequence>
<feature type="non-terminal residue" evidence="2">
    <location>
        <position position="181"/>
    </location>
</feature>
<protein>
    <submittedName>
        <fullName evidence="2">Uncharacterized protein</fullName>
    </submittedName>
</protein>
<comment type="caution">
    <text evidence="2">The sequence shown here is derived from an EMBL/GenBank/DDBJ whole genome shotgun (WGS) entry which is preliminary data.</text>
</comment>
<dbReference type="EMBL" id="CATQJA010002706">
    <property type="protein sequence ID" value="CAJ0585777.1"/>
    <property type="molecule type" value="Genomic_DNA"/>
</dbReference>
<feature type="transmembrane region" description="Helical" evidence="1">
    <location>
        <begin position="130"/>
        <end position="158"/>
    </location>
</feature>
<dbReference type="Pfam" id="PF10853">
    <property type="entry name" value="DUF2650"/>
    <property type="match status" value="1"/>
</dbReference>
<gene>
    <name evidence="2" type="ORF">MSPICULIGERA_LOCUS23788</name>
</gene>
<keyword evidence="1" id="KW-1133">Transmembrane helix</keyword>
<dbReference type="PANTHER" id="PTHR34149:SF5">
    <property type="entry name" value="TRANSMEMBRANE PROTEIN"/>
    <property type="match status" value="1"/>
</dbReference>
<dbReference type="Proteomes" id="UP001177023">
    <property type="component" value="Unassembled WGS sequence"/>
</dbReference>
<proteinExistence type="predicted"/>
<organism evidence="2 3">
    <name type="scientific">Mesorhabditis spiculigera</name>
    <dbReference type="NCBI Taxonomy" id="96644"/>
    <lineage>
        <taxon>Eukaryota</taxon>
        <taxon>Metazoa</taxon>
        <taxon>Ecdysozoa</taxon>
        <taxon>Nematoda</taxon>
        <taxon>Chromadorea</taxon>
        <taxon>Rhabditida</taxon>
        <taxon>Rhabditina</taxon>
        <taxon>Rhabditomorpha</taxon>
        <taxon>Rhabditoidea</taxon>
        <taxon>Rhabditidae</taxon>
        <taxon>Mesorhabditinae</taxon>
        <taxon>Mesorhabditis</taxon>
    </lineage>
</organism>
<evidence type="ECO:0000256" key="1">
    <source>
        <dbReference type="SAM" id="Phobius"/>
    </source>
</evidence>
<dbReference type="AlphaFoldDB" id="A0AA36DFJ0"/>
<keyword evidence="1" id="KW-0812">Transmembrane</keyword>
<keyword evidence="1" id="KW-0472">Membrane</keyword>
<reference evidence="2" key="1">
    <citation type="submission" date="2023-06" db="EMBL/GenBank/DDBJ databases">
        <authorList>
            <person name="Delattre M."/>
        </authorList>
    </citation>
    <scope>NUCLEOTIDE SEQUENCE</scope>
    <source>
        <strain evidence="2">AF72</strain>
    </source>
</reference>
<evidence type="ECO:0000313" key="2">
    <source>
        <dbReference type="EMBL" id="CAJ0585777.1"/>
    </source>
</evidence>
<dbReference type="PANTHER" id="PTHR34149">
    <property type="entry name" value="PROTEIN CBG11905-RELATED"/>
    <property type="match status" value="1"/>
</dbReference>
<name>A0AA36DFJ0_9BILA</name>
<dbReference type="InterPro" id="IPR022559">
    <property type="entry name" value="SUP-1-like"/>
</dbReference>